<keyword evidence="4" id="KW-1185">Reference proteome</keyword>
<dbReference type="SUPFAM" id="SSF53649">
    <property type="entry name" value="Alkaline phosphatase-like"/>
    <property type="match status" value="1"/>
</dbReference>
<dbReference type="InterPro" id="IPR000917">
    <property type="entry name" value="Sulfatase_N"/>
</dbReference>
<sequence length="473" mass="52808">MGRPNVLLVVLDSVRGKNVGHLGYPRNTTPNLDDFAEQVTTYTNARSPGIHSISSHVSIFTGYHVAEHRATSHGARISQGHTIWETLADEGYRTGLFTPNSIVAESSNLSSFFQRVVGPKRQELLFPEALGPEGVDGDPSYVKYMLESLHSDSPLKAVLNGLSREFGRSQGAHDPKREHGGKYVDEFDSWRESQEDPWAACINLMDAHYPYIPQDQFAEWGGGGKLEELHREAMGGPLTTQYLGDRPFWELEATESLYDDCIKQADAYFGQLLDRLESAGELDDTLVVVTSDHGEGFGEYSVLNDAVRLIDHSWGIGDEVSHVPLVVKHPGEDTAEIIETPASLTEFPTVVEDAIAGERTKFIPQEGHTLTTSYRIEKPGDELPVSKEDREPYFGPWHAVCRDLGGTVYVDAVRNDDRARYRTDRDSERNDKTAVDRDFVDTTIQELSDAGIMEGEKEINQDVEQRLHELGYK</sequence>
<accession>A0ABD6BPE5</accession>
<dbReference type="AlphaFoldDB" id="A0ABD6BPE5"/>
<comment type="PTM">
    <text evidence="1">The conversion to 3-oxoalanine (also known as C-formylglycine, FGly), of a serine or cysteine residue in prokaryotes and of a cysteine residue in eukaryotes, is critical for catalytic activity.</text>
</comment>
<reference evidence="3 4" key="1">
    <citation type="journal article" date="2019" name="Int. J. Syst. Evol. Microbiol.">
        <title>The Global Catalogue of Microorganisms (GCM) 10K type strain sequencing project: providing services to taxonomists for standard genome sequencing and annotation.</title>
        <authorList>
            <consortium name="The Broad Institute Genomics Platform"/>
            <consortium name="The Broad Institute Genome Sequencing Center for Infectious Disease"/>
            <person name="Wu L."/>
            <person name="Ma J."/>
        </authorList>
    </citation>
    <scope>NUCLEOTIDE SEQUENCE [LARGE SCALE GENOMIC DNA]</scope>
    <source>
        <strain evidence="3 4">CGMCC 1.12859</strain>
    </source>
</reference>
<feature type="modified residue" description="3-oxoalanine (Ser)" evidence="1">
    <location>
        <position position="52"/>
    </location>
</feature>
<dbReference type="PANTHER" id="PTHR43751:SF3">
    <property type="entry name" value="SULFATASE N-TERMINAL DOMAIN-CONTAINING PROTEIN"/>
    <property type="match status" value="1"/>
</dbReference>
<dbReference type="Proteomes" id="UP001597139">
    <property type="component" value="Unassembled WGS sequence"/>
</dbReference>
<feature type="domain" description="Sulfatase N-terminal" evidence="2">
    <location>
        <begin position="4"/>
        <end position="348"/>
    </location>
</feature>
<dbReference type="PANTHER" id="PTHR43751">
    <property type="entry name" value="SULFATASE"/>
    <property type="match status" value="1"/>
</dbReference>
<dbReference type="Gene3D" id="3.40.720.10">
    <property type="entry name" value="Alkaline Phosphatase, subunit A"/>
    <property type="match status" value="1"/>
</dbReference>
<gene>
    <name evidence="3" type="ORF">ACFSAU_03780</name>
</gene>
<evidence type="ECO:0000259" key="2">
    <source>
        <dbReference type="Pfam" id="PF00884"/>
    </source>
</evidence>
<name>A0ABD6BPE5_9EURY</name>
<proteinExistence type="predicted"/>
<dbReference type="RefSeq" id="WP_267645899.1">
    <property type="nucleotide sequence ID" value="NZ_JANHGR010000001.1"/>
</dbReference>
<dbReference type="InterPro" id="IPR017850">
    <property type="entry name" value="Alkaline_phosphatase_core_sf"/>
</dbReference>
<dbReference type="InterPro" id="IPR052701">
    <property type="entry name" value="GAG_Ulvan_Degrading_Sulfatases"/>
</dbReference>
<dbReference type="Pfam" id="PF00884">
    <property type="entry name" value="Sulfatase"/>
    <property type="match status" value="1"/>
</dbReference>
<organism evidence="3 4">
    <name type="scientific">Halolamina litorea</name>
    <dbReference type="NCBI Taxonomy" id="1515593"/>
    <lineage>
        <taxon>Archaea</taxon>
        <taxon>Methanobacteriati</taxon>
        <taxon>Methanobacteriota</taxon>
        <taxon>Stenosarchaea group</taxon>
        <taxon>Halobacteria</taxon>
        <taxon>Halobacteriales</taxon>
        <taxon>Haloferacaceae</taxon>
    </lineage>
</organism>
<evidence type="ECO:0000256" key="1">
    <source>
        <dbReference type="PIRSR" id="PIRSR600917-52"/>
    </source>
</evidence>
<comment type="caution">
    <text evidence="3">The sequence shown here is derived from an EMBL/GenBank/DDBJ whole genome shotgun (WGS) entry which is preliminary data.</text>
</comment>
<dbReference type="EMBL" id="JBHUCZ010000001">
    <property type="protein sequence ID" value="MFD1566603.1"/>
    <property type="molecule type" value="Genomic_DNA"/>
</dbReference>
<protein>
    <submittedName>
        <fullName evidence="3">Sulfatase-like hydrolase/transferase</fullName>
    </submittedName>
</protein>
<evidence type="ECO:0000313" key="3">
    <source>
        <dbReference type="EMBL" id="MFD1566603.1"/>
    </source>
</evidence>
<evidence type="ECO:0000313" key="4">
    <source>
        <dbReference type="Proteomes" id="UP001597139"/>
    </source>
</evidence>